<dbReference type="PANTHER" id="PTHR16019:SF5">
    <property type="entry name" value="BSD DOMAIN-CONTAINING PROTEIN 1"/>
    <property type="match status" value="1"/>
</dbReference>
<feature type="domain" description="BSD" evidence="2">
    <location>
        <begin position="152"/>
        <end position="207"/>
    </location>
</feature>
<accession>C4QVQ1</accession>
<feature type="compositionally biased region" description="Basic and acidic residues" evidence="1">
    <location>
        <begin position="210"/>
        <end position="226"/>
    </location>
</feature>
<evidence type="ECO:0000256" key="1">
    <source>
        <dbReference type="SAM" id="MobiDB-lite"/>
    </source>
</evidence>
<name>C4QVQ1_KOMPG</name>
<dbReference type="InParanoid" id="C4QVQ1"/>
<dbReference type="GO" id="GO:0005737">
    <property type="term" value="C:cytoplasm"/>
    <property type="evidence" value="ECO:0007669"/>
    <property type="project" value="TreeGrafter"/>
</dbReference>
<feature type="compositionally biased region" description="Basic and acidic residues" evidence="1">
    <location>
        <begin position="291"/>
        <end position="308"/>
    </location>
</feature>
<dbReference type="PANTHER" id="PTHR16019">
    <property type="entry name" value="SYNAPSE-ASSOCIATED PROTEIN"/>
    <property type="match status" value="1"/>
</dbReference>
<dbReference type="EMBL" id="FN392319">
    <property type="protein sequence ID" value="CAY67324.1"/>
    <property type="molecule type" value="Genomic_DNA"/>
</dbReference>
<dbReference type="AlphaFoldDB" id="C4QVQ1"/>
<feature type="region of interest" description="Disordered" evidence="1">
    <location>
        <begin position="1"/>
        <end position="25"/>
    </location>
</feature>
<feature type="region of interest" description="Disordered" evidence="1">
    <location>
        <begin position="208"/>
        <end position="322"/>
    </location>
</feature>
<dbReference type="Pfam" id="PF03909">
    <property type="entry name" value="BSD"/>
    <property type="match status" value="1"/>
</dbReference>
<feature type="compositionally biased region" description="Basic and acidic residues" evidence="1">
    <location>
        <begin position="256"/>
        <end position="273"/>
    </location>
</feature>
<dbReference type="HOGENOM" id="CLU_064795_0_0_1"/>
<proteinExistence type="predicted"/>
<feature type="compositionally biased region" description="Acidic residues" evidence="1">
    <location>
        <begin position="227"/>
        <end position="240"/>
    </location>
</feature>
<sequence length="322" mass="36703">MDPETKEAPTPVPDEVSKKQEENILPIGDTVEQIYNEIEEKGKKLTSSLSSYWNSFQAHVLPSNESTSNLFETLGKKTELYINELDEDLLTIQNTTTSYLKKIGSFWDQSEPETKSEPVDSNSKSEAQLKTLNTSRDLYLIDSSTDKQFLEFEKSFKYDGLNVQNTKKLYLQDGDQPLVELIKELVPGKMSEEAFWAKYFYMRQKIGKQNGKDEKKSSPSQPKKEEVEDFNWDDSDEESEFAIVQKPNVELTEEGEVLKEDETEADPEKKDIGKATTKTVQDAGTDIETLPDTRKPTTNETAKTETKSGAKNVEEDDDDDWE</sequence>
<dbReference type="Proteomes" id="UP000000314">
    <property type="component" value="Chromosome 1"/>
</dbReference>
<organism evidence="3 4">
    <name type="scientific">Komagataella phaffii (strain GS115 / ATCC 20864)</name>
    <name type="common">Yeast</name>
    <name type="synonym">Pichia pastoris</name>
    <dbReference type="NCBI Taxonomy" id="644223"/>
    <lineage>
        <taxon>Eukaryota</taxon>
        <taxon>Fungi</taxon>
        <taxon>Dikarya</taxon>
        <taxon>Ascomycota</taxon>
        <taxon>Saccharomycotina</taxon>
        <taxon>Pichiomycetes</taxon>
        <taxon>Pichiales</taxon>
        <taxon>Pichiaceae</taxon>
        <taxon>Komagataella</taxon>
    </lineage>
</organism>
<dbReference type="GeneID" id="8196492"/>
<protein>
    <recommendedName>
        <fullName evidence="2">BSD domain-containing protein</fullName>
    </recommendedName>
</protein>
<dbReference type="SUPFAM" id="SSF140383">
    <property type="entry name" value="BSD domain-like"/>
    <property type="match status" value="1"/>
</dbReference>
<dbReference type="PROSITE" id="PS50858">
    <property type="entry name" value="BSD"/>
    <property type="match status" value="1"/>
</dbReference>
<dbReference type="KEGG" id="ppa:PAS_chr1-3_0260"/>
<dbReference type="OMA" id="LFWYRYF"/>
<evidence type="ECO:0000259" key="2">
    <source>
        <dbReference type="PROSITE" id="PS50858"/>
    </source>
</evidence>
<dbReference type="RefSeq" id="XP_002489605.1">
    <property type="nucleotide sequence ID" value="XM_002489560.1"/>
</dbReference>
<reference evidence="3 4" key="1">
    <citation type="journal article" date="2009" name="Nat. Biotechnol.">
        <title>Genome sequence of the recombinant protein production host Pichia pastoris.</title>
        <authorList>
            <person name="De Schutter K."/>
            <person name="Lin Y.C."/>
            <person name="Tiels P."/>
            <person name="Van Hecke A."/>
            <person name="Glinka S."/>
            <person name="Weber-Lehmann J."/>
            <person name="Rouze P."/>
            <person name="Van de Peer Y."/>
            <person name="Callewaert N."/>
        </authorList>
    </citation>
    <scope>NUCLEOTIDE SEQUENCE [LARGE SCALE GENOMIC DNA]</scope>
    <source>
        <strain evidence="4">GS115 / ATCC 20864</strain>
    </source>
</reference>
<evidence type="ECO:0000313" key="3">
    <source>
        <dbReference type="EMBL" id="CAY67324.1"/>
    </source>
</evidence>
<evidence type="ECO:0000313" key="4">
    <source>
        <dbReference type="Proteomes" id="UP000000314"/>
    </source>
</evidence>
<dbReference type="SMART" id="SM00751">
    <property type="entry name" value="BSD"/>
    <property type="match status" value="1"/>
</dbReference>
<gene>
    <name evidence="3" type="ordered locus">PAS_chr1-3_0260</name>
</gene>
<dbReference type="InterPro" id="IPR035925">
    <property type="entry name" value="BSD_dom_sf"/>
</dbReference>
<dbReference type="OrthoDB" id="73788at2759"/>
<dbReference type="InterPro" id="IPR051494">
    <property type="entry name" value="BSD_domain-containing"/>
</dbReference>
<dbReference type="Gene3D" id="1.10.3970.10">
    <property type="entry name" value="BSD domain"/>
    <property type="match status" value="1"/>
</dbReference>
<dbReference type="InterPro" id="IPR005607">
    <property type="entry name" value="BSD_dom"/>
</dbReference>
<keyword evidence="4" id="KW-1185">Reference proteome</keyword>